<keyword evidence="2" id="KW-1185">Reference proteome</keyword>
<proteinExistence type="predicted"/>
<evidence type="ECO:0000313" key="2">
    <source>
        <dbReference type="Proteomes" id="UP000813444"/>
    </source>
</evidence>
<protein>
    <submittedName>
        <fullName evidence="1">Uncharacterized protein</fullName>
    </submittedName>
</protein>
<comment type="caution">
    <text evidence="1">The sequence shown here is derived from an EMBL/GenBank/DDBJ whole genome shotgun (WGS) entry which is preliminary data.</text>
</comment>
<organism evidence="1 2">
    <name type="scientific">Stachybotrys elegans</name>
    <dbReference type="NCBI Taxonomy" id="80388"/>
    <lineage>
        <taxon>Eukaryota</taxon>
        <taxon>Fungi</taxon>
        <taxon>Dikarya</taxon>
        <taxon>Ascomycota</taxon>
        <taxon>Pezizomycotina</taxon>
        <taxon>Sordariomycetes</taxon>
        <taxon>Hypocreomycetidae</taxon>
        <taxon>Hypocreales</taxon>
        <taxon>Stachybotryaceae</taxon>
        <taxon>Stachybotrys</taxon>
    </lineage>
</organism>
<accession>A0A8K0T0B8</accession>
<sequence length="71" mass="8181">MDMMDVLPSHTLLFAWSTFWQTGLVRARFHWPGDGLVAFSTHAKCIYNSQARAPSEGFHAIVSYLQPYRHK</sequence>
<reference evidence="1" key="1">
    <citation type="journal article" date="2021" name="Nat. Commun.">
        <title>Genetic determinants of endophytism in the Arabidopsis root mycobiome.</title>
        <authorList>
            <person name="Mesny F."/>
            <person name="Miyauchi S."/>
            <person name="Thiergart T."/>
            <person name="Pickel B."/>
            <person name="Atanasova L."/>
            <person name="Karlsson M."/>
            <person name="Huettel B."/>
            <person name="Barry K.W."/>
            <person name="Haridas S."/>
            <person name="Chen C."/>
            <person name="Bauer D."/>
            <person name="Andreopoulos W."/>
            <person name="Pangilinan J."/>
            <person name="LaButti K."/>
            <person name="Riley R."/>
            <person name="Lipzen A."/>
            <person name="Clum A."/>
            <person name="Drula E."/>
            <person name="Henrissat B."/>
            <person name="Kohler A."/>
            <person name="Grigoriev I.V."/>
            <person name="Martin F.M."/>
            <person name="Hacquard S."/>
        </authorList>
    </citation>
    <scope>NUCLEOTIDE SEQUENCE</scope>
    <source>
        <strain evidence="1">MPI-CAGE-CH-0235</strain>
    </source>
</reference>
<evidence type="ECO:0000313" key="1">
    <source>
        <dbReference type="EMBL" id="KAH7326129.1"/>
    </source>
</evidence>
<dbReference type="AlphaFoldDB" id="A0A8K0T0B8"/>
<gene>
    <name evidence="1" type="ORF">B0I35DRAFT_126393</name>
</gene>
<dbReference type="Proteomes" id="UP000813444">
    <property type="component" value="Unassembled WGS sequence"/>
</dbReference>
<name>A0A8K0T0B8_9HYPO</name>
<dbReference type="EMBL" id="JAGPNK010000002">
    <property type="protein sequence ID" value="KAH7326129.1"/>
    <property type="molecule type" value="Genomic_DNA"/>
</dbReference>